<accession>A0ACB9IQZ0</accession>
<keyword evidence="2" id="KW-1185">Reference proteome</keyword>
<evidence type="ECO:0000313" key="2">
    <source>
        <dbReference type="Proteomes" id="UP001056120"/>
    </source>
</evidence>
<name>A0ACB9IQZ0_9ASTR</name>
<dbReference type="EMBL" id="CM042024">
    <property type="protein sequence ID" value="KAI3810434.1"/>
    <property type="molecule type" value="Genomic_DNA"/>
</dbReference>
<organism evidence="1 2">
    <name type="scientific">Smallanthus sonchifolius</name>
    <dbReference type="NCBI Taxonomy" id="185202"/>
    <lineage>
        <taxon>Eukaryota</taxon>
        <taxon>Viridiplantae</taxon>
        <taxon>Streptophyta</taxon>
        <taxon>Embryophyta</taxon>
        <taxon>Tracheophyta</taxon>
        <taxon>Spermatophyta</taxon>
        <taxon>Magnoliopsida</taxon>
        <taxon>eudicotyledons</taxon>
        <taxon>Gunneridae</taxon>
        <taxon>Pentapetalae</taxon>
        <taxon>asterids</taxon>
        <taxon>campanulids</taxon>
        <taxon>Asterales</taxon>
        <taxon>Asteraceae</taxon>
        <taxon>Asteroideae</taxon>
        <taxon>Heliantheae alliance</taxon>
        <taxon>Millerieae</taxon>
        <taxon>Smallanthus</taxon>
    </lineage>
</organism>
<sequence>MVGISLFSLKFGKGALGDGIEYWKCFYQSLRPTQMGLSLNIIPNKDITRPLTDQERLKVKRALWGVRAEVRH</sequence>
<dbReference type="Proteomes" id="UP001056120">
    <property type="component" value="Linkage Group LG07"/>
</dbReference>
<protein>
    <submittedName>
        <fullName evidence="1">Uncharacterized protein</fullName>
    </submittedName>
</protein>
<proteinExistence type="predicted"/>
<reference evidence="1 2" key="2">
    <citation type="journal article" date="2022" name="Mol. Ecol. Resour.">
        <title>The genomes of chicory, endive, great burdock and yacon provide insights into Asteraceae paleo-polyploidization history and plant inulin production.</title>
        <authorList>
            <person name="Fan W."/>
            <person name="Wang S."/>
            <person name="Wang H."/>
            <person name="Wang A."/>
            <person name="Jiang F."/>
            <person name="Liu H."/>
            <person name="Zhao H."/>
            <person name="Xu D."/>
            <person name="Zhang Y."/>
        </authorList>
    </citation>
    <scope>NUCLEOTIDE SEQUENCE [LARGE SCALE GENOMIC DNA]</scope>
    <source>
        <strain evidence="2">cv. Yunnan</strain>
        <tissue evidence="1">Leaves</tissue>
    </source>
</reference>
<comment type="caution">
    <text evidence="1">The sequence shown here is derived from an EMBL/GenBank/DDBJ whole genome shotgun (WGS) entry which is preliminary data.</text>
</comment>
<gene>
    <name evidence="1" type="ORF">L1987_20046</name>
</gene>
<reference evidence="2" key="1">
    <citation type="journal article" date="2022" name="Mol. Ecol. Resour.">
        <title>The genomes of chicory, endive, great burdock and yacon provide insights into Asteraceae palaeo-polyploidization history and plant inulin production.</title>
        <authorList>
            <person name="Fan W."/>
            <person name="Wang S."/>
            <person name="Wang H."/>
            <person name="Wang A."/>
            <person name="Jiang F."/>
            <person name="Liu H."/>
            <person name="Zhao H."/>
            <person name="Xu D."/>
            <person name="Zhang Y."/>
        </authorList>
    </citation>
    <scope>NUCLEOTIDE SEQUENCE [LARGE SCALE GENOMIC DNA]</scope>
    <source>
        <strain evidence="2">cv. Yunnan</strain>
    </source>
</reference>
<evidence type="ECO:0000313" key="1">
    <source>
        <dbReference type="EMBL" id="KAI3810434.1"/>
    </source>
</evidence>